<evidence type="ECO:0000256" key="4">
    <source>
        <dbReference type="ARBA" id="ARBA00022771"/>
    </source>
</evidence>
<keyword evidence="4 7" id="KW-0863">Zinc-finger</keyword>
<keyword evidence="3" id="KW-0677">Repeat</keyword>
<proteinExistence type="predicted"/>
<feature type="domain" description="C2H2-type" evidence="9">
    <location>
        <begin position="30"/>
        <end position="57"/>
    </location>
</feature>
<accession>A0A4P7NKG2</accession>
<dbReference type="GO" id="GO:0000785">
    <property type="term" value="C:chromatin"/>
    <property type="evidence" value="ECO:0007669"/>
    <property type="project" value="TreeGrafter"/>
</dbReference>
<dbReference type="GO" id="GO:0000978">
    <property type="term" value="F:RNA polymerase II cis-regulatory region sequence-specific DNA binding"/>
    <property type="evidence" value="ECO:0007669"/>
    <property type="project" value="InterPro"/>
</dbReference>
<dbReference type="Gene3D" id="3.30.160.60">
    <property type="entry name" value="Classic Zinc Finger"/>
    <property type="match status" value="2"/>
</dbReference>
<evidence type="ECO:0000256" key="2">
    <source>
        <dbReference type="ARBA" id="ARBA00022723"/>
    </source>
</evidence>
<keyword evidence="2" id="KW-0479">Metal-binding</keyword>
<dbReference type="SUPFAM" id="SSF57667">
    <property type="entry name" value="beta-beta-alpha zinc fingers"/>
    <property type="match status" value="1"/>
</dbReference>
<dbReference type="AlphaFoldDB" id="A0A4P7NKG2"/>
<evidence type="ECO:0000256" key="1">
    <source>
        <dbReference type="ARBA" id="ARBA00004123"/>
    </source>
</evidence>
<protein>
    <recommendedName>
        <fullName evidence="9">C2H2-type domain-containing protein</fullName>
    </recommendedName>
</protein>
<dbReference type="GO" id="GO:0000981">
    <property type="term" value="F:DNA-binding transcription factor activity, RNA polymerase II-specific"/>
    <property type="evidence" value="ECO:0007669"/>
    <property type="project" value="InterPro"/>
</dbReference>
<evidence type="ECO:0000256" key="7">
    <source>
        <dbReference type="PROSITE-ProRule" id="PRU00042"/>
    </source>
</evidence>
<gene>
    <name evidence="10" type="ORF">PoMZ_11484</name>
</gene>
<evidence type="ECO:0000313" key="11">
    <source>
        <dbReference type="Proteomes" id="UP000294847"/>
    </source>
</evidence>
<evidence type="ECO:0000313" key="10">
    <source>
        <dbReference type="EMBL" id="QBZ62601.1"/>
    </source>
</evidence>
<evidence type="ECO:0000256" key="8">
    <source>
        <dbReference type="SAM" id="MobiDB-lite"/>
    </source>
</evidence>
<evidence type="ECO:0000256" key="3">
    <source>
        <dbReference type="ARBA" id="ARBA00022737"/>
    </source>
</evidence>
<comment type="subcellular location">
    <subcellularLocation>
        <location evidence="1">Nucleus</location>
    </subcellularLocation>
</comment>
<dbReference type="InterPro" id="IPR036236">
    <property type="entry name" value="Znf_C2H2_sf"/>
</dbReference>
<keyword evidence="6" id="KW-0539">Nucleus</keyword>
<dbReference type="PANTHER" id="PTHR40626:SF10">
    <property type="entry name" value="C2H2-TYPE DOMAIN-CONTAINING PROTEIN"/>
    <property type="match status" value="1"/>
</dbReference>
<dbReference type="PROSITE" id="PS00028">
    <property type="entry name" value="ZINC_FINGER_C2H2_1"/>
    <property type="match status" value="1"/>
</dbReference>
<dbReference type="PROSITE" id="PS50157">
    <property type="entry name" value="ZINC_FINGER_C2H2_2"/>
    <property type="match status" value="1"/>
</dbReference>
<dbReference type="PANTHER" id="PTHR40626">
    <property type="entry name" value="MIP31509P"/>
    <property type="match status" value="1"/>
</dbReference>
<feature type="region of interest" description="Disordered" evidence="8">
    <location>
        <begin position="1"/>
        <end position="29"/>
    </location>
</feature>
<evidence type="ECO:0000256" key="5">
    <source>
        <dbReference type="ARBA" id="ARBA00022833"/>
    </source>
</evidence>
<evidence type="ECO:0000259" key="9">
    <source>
        <dbReference type="PROSITE" id="PS50157"/>
    </source>
</evidence>
<dbReference type="EMBL" id="CP034208">
    <property type="protein sequence ID" value="QBZ62601.1"/>
    <property type="molecule type" value="Genomic_DNA"/>
</dbReference>
<organism evidence="10 11">
    <name type="scientific">Pyricularia oryzae</name>
    <name type="common">Rice blast fungus</name>
    <name type="synonym">Magnaporthe oryzae</name>
    <dbReference type="NCBI Taxonomy" id="318829"/>
    <lineage>
        <taxon>Eukaryota</taxon>
        <taxon>Fungi</taxon>
        <taxon>Dikarya</taxon>
        <taxon>Ascomycota</taxon>
        <taxon>Pezizomycotina</taxon>
        <taxon>Sordariomycetes</taxon>
        <taxon>Sordariomycetidae</taxon>
        <taxon>Magnaporthales</taxon>
        <taxon>Pyriculariaceae</taxon>
        <taxon>Pyricularia</taxon>
    </lineage>
</organism>
<dbReference type="InterPro" id="IPR051059">
    <property type="entry name" value="VerF-like"/>
</dbReference>
<name>A0A4P7NKG2_PYROR</name>
<evidence type="ECO:0000256" key="6">
    <source>
        <dbReference type="ARBA" id="ARBA00023242"/>
    </source>
</evidence>
<dbReference type="GO" id="GO:0008270">
    <property type="term" value="F:zinc ion binding"/>
    <property type="evidence" value="ECO:0007669"/>
    <property type="project" value="UniProtKB-KW"/>
</dbReference>
<dbReference type="GO" id="GO:0005634">
    <property type="term" value="C:nucleus"/>
    <property type="evidence" value="ECO:0007669"/>
    <property type="project" value="UniProtKB-SubCell"/>
</dbReference>
<dbReference type="Pfam" id="PF00096">
    <property type="entry name" value="zf-C2H2"/>
    <property type="match status" value="1"/>
</dbReference>
<sequence>MLPIQSIEAPTPSNTADENGEGRQQKPKTLPCKYCSKRFRRVEHVQRHERTHTKEKPFSCTWDRCGKTFGRRAVSSPHIAITF</sequence>
<reference evidence="10 11" key="1">
    <citation type="journal article" date="2019" name="Mol. Biol. Evol.">
        <title>Blast fungal genomes show frequent chromosomal changes, gene gains and losses, and effector gene turnover.</title>
        <authorList>
            <person name="Gomez Luciano L.B."/>
            <person name="Jason Tsai I."/>
            <person name="Chuma I."/>
            <person name="Tosa Y."/>
            <person name="Chen Y.H."/>
            <person name="Li J.Y."/>
            <person name="Li M.Y."/>
            <person name="Jade Lu M.Y."/>
            <person name="Nakayashiki H."/>
            <person name="Li W.H."/>
        </authorList>
    </citation>
    <scope>NUCLEOTIDE SEQUENCE [LARGE SCALE GENOMIC DNA]</scope>
    <source>
        <strain evidence="10">MZ5-1-6</strain>
    </source>
</reference>
<dbReference type="Proteomes" id="UP000294847">
    <property type="component" value="Chromosome 5"/>
</dbReference>
<dbReference type="InterPro" id="IPR013087">
    <property type="entry name" value="Znf_C2H2_type"/>
</dbReference>
<keyword evidence="5" id="KW-0862">Zinc</keyword>